<dbReference type="InterPro" id="IPR023582">
    <property type="entry name" value="Impact"/>
</dbReference>
<dbReference type="PROSITE" id="PS00910">
    <property type="entry name" value="UPF0029"/>
    <property type="match status" value="1"/>
</dbReference>
<dbReference type="AlphaFoldDB" id="A0A3N5BR40"/>
<dbReference type="InterPro" id="IPR015269">
    <property type="entry name" value="UPF0029_Impact_C"/>
</dbReference>
<dbReference type="PANTHER" id="PTHR16301:SF20">
    <property type="entry name" value="IMPACT FAMILY MEMBER YIGZ"/>
    <property type="match status" value="1"/>
</dbReference>
<gene>
    <name evidence="4" type="ORF">EDD62_0088</name>
</gene>
<sequence>MSTNLTILNSHHTTIEIKNSTFIAYLKYVESEQEAKYFIEKIKQQHPDANHNCSAYIIGQHQTIQKANDDGEPSGTAGVPMLEVLKKQNLHNICVVVTRYFGGIKLGGGGLIRAYSKSTSEVINDSTIVAMKPSKHVQLTLNYDQTQKFEHAIKDTDYLLQDTTYTENVTYDLAILESDYDDFLDWLNQMTQSNYDLIEKETTLKGFPV</sequence>
<dbReference type="InterPro" id="IPR036956">
    <property type="entry name" value="Impact_N_sf"/>
</dbReference>
<dbReference type="NCBIfam" id="TIGR00257">
    <property type="entry name" value="IMPACT_YIGZ"/>
    <property type="match status" value="1"/>
</dbReference>
<evidence type="ECO:0000259" key="3">
    <source>
        <dbReference type="Pfam" id="PF09186"/>
    </source>
</evidence>
<dbReference type="Gene3D" id="3.30.230.30">
    <property type="entry name" value="Impact, N-terminal domain"/>
    <property type="match status" value="1"/>
</dbReference>
<dbReference type="Gene3D" id="3.30.70.240">
    <property type="match status" value="1"/>
</dbReference>
<feature type="domain" description="UPF0029" evidence="3">
    <location>
        <begin position="139"/>
        <end position="192"/>
    </location>
</feature>
<dbReference type="OrthoDB" id="9813771at2"/>
<name>A0A3N5BR40_9BACL</name>
<evidence type="ECO:0000313" key="4">
    <source>
        <dbReference type="EMBL" id="RPF57470.1"/>
    </source>
</evidence>
<dbReference type="SUPFAM" id="SSF54980">
    <property type="entry name" value="EF-G C-terminal domain-like"/>
    <property type="match status" value="1"/>
</dbReference>
<dbReference type="EMBL" id="RKRK01000002">
    <property type="protein sequence ID" value="RPF57470.1"/>
    <property type="molecule type" value="Genomic_DNA"/>
</dbReference>
<proteinExistence type="inferred from homology"/>
<organism evidence="4 5">
    <name type="scientific">Abyssicoccus albus</name>
    <dbReference type="NCBI Taxonomy" id="1817405"/>
    <lineage>
        <taxon>Bacteria</taxon>
        <taxon>Bacillati</taxon>
        <taxon>Bacillota</taxon>
        <taxon>Bacilli</taxon>
        <taxon>Bacillales</taxon>
        <taxon>Abyssicoccaceae</taxon>
    </lineage>
</organism>
<dbReference type="PANTHER" id="PTHR16301">
    <property type="entry name" value="IMPACT-RELATED"/>
    <property type="match status" value="1"/>
</dbReference>
<protein>
    <submittedName>
        <fullName evidence="4">Putative YigZ family protein</fullName>
    </submittedName>
</protein>
<comment type="similarity">
    <text evidence="1">Belongs to the IMPACT family.</text>
</comment>
<dbReference type="SUPFAM" id="SSF54211">
    <property type="entry name" value="Ribosomal protein S5 domain 2-like"/>
    <property type="match status" value="1"/>
</dbReference>
<dbReference type="InterPro" id="IPR020569">
    <property type="entry name" value="UPF0029_Impact_CS"/>
</dbReference>
<reference evidence="4 5" key="1">
    <citation type="submission" date="2018-11" db="EMBL/GenBank/DDBJ databases">
        <title>Genomic Encyclopedia of Type Strains, Phase IV (KMG-IV): sequencing the most valuable type-strain genomes for metagenomic binning, comparative biology and taxonomic classification.</title>
        <authorList>
            <person name="Goeker M."/>
        </authorList>
    </citation>
    <scope>NUCLEOTIDE SEQUENCE [LARGE SCALE GENOMIC DNA]</scope>
    <source>
        <strain evidence="4 5">DSM 29158</strain>
    </source>
</reference>
<evidence type="ECO:0000259" key="2">
    <source>
        <dbReference type="Pfam" id="PF01205"/>
    </source>
</evidence>
<dbReference type="Pfam" id="PF01205">
    <property type="entry name" value="Impact_N"/>
    <property type="match status" value="1"/>
</dbReference>
<evidence type="ECO:0000313" key="5">
    <source>
        <dbReference type="Proteomes" id="UP000277108"/>
    </source>
</evidence>
<dbReference type="Pfam" id="PF09186">
    <property type="entry name" value="DUF1949"/>
    <property type="match status" value="1"/>
</dbReference>
<evidence type="ECO:0000256" key="1">
    <source>
        <dbReference type="ARBA" id="ARBA00007665"/>
    </source>
</evidence>
<dbReference type="InterPro" id="IPR001498">
    <property type="entry name" value="Impact_N"/>
</dbReference>
<dbReference type="InterPro" id="IPR015796">
    <property type="entry name" value="Impact_YigZ-like"/>
</dbReference>
<dbReference type="GO" id="GO:0005737">
    <property type="term" value="C:cytoplasm"/>
    <property type="evidence" value="ECO:0007669"/>
    <property type="project" value="TreeGrafter"/>
</dbReference>
<dbReference type="Proteomes" id="UP000277108">
    <property type="component" value="Unassembled WGS sequence"/>
</dbReference>
<comment type="caution">
    <text evidence="4">The sequence shown here is derived from an EMBL/GenBank/DDBJ whole genome shotgun (WGS) entry which is preliminary data.</text>
</comment>
<keyword evidence="5" id="KW-1185">Reference proteome</keyword>
<dbReference type="InterPro" id="IPR020568">
    <property type="entry name" value="Ribosomal_Su5_D2-typ_SF"/>
</dbReference>
<feature type="domain" description="Impact N-terminal" evidence="2">
    <location>
        <begin position="18"/>
        <end position="123"/>
    </location>
</feature>
<dbReference type="InterPro" id="IPR035647">
    <property type="entry name" value="EFG_III/V"/>
</dbReference>
<dbReference type="RefSeq" id="WP_123807115.1">
    <property type="nucleotide sequence ID" value="NZ_RKRK01000002.1"/>
</dbReference>
<accession>A0A3N5BR40</accession>
<dbReference type="GO" id="GO:0006446">
    <property type="term" value="P:regulation of translational initiation"/>
    <property type="evidence" value="ECO:0007669"/>
    <property type="project" value="TreeGrafter"/>
</dbReference>